<organism evidence="1 2">
    <name type="scientific">Linderina pennispora</name>
    <dbReference type="NCBI Taxonomy" id="61395"/>
    <lineage>
        <taxon>Eukaryota</taxon>
        <taxon>Fungi</taxon>
        <taxon>Fungi incertae sedis</taxon>
        <taxon>Zoopagomycota</taxon>
        <taxon>Kickxellomycotina</taxon>
        <taxon>Kickxellomycetes</taxon>
        <taxon>Kickxellales</taxon>
        <taxon>Kickxellaceae</taxon>
        <taxon>Linderina</taxon>
    </lineage>
</organism>
<dbReference type="RefSeq" id="XP_040744665.1">
    <property type="nucleotide sequence ID" value="XM_040886995.1"/>
</dbReference>
<evidence type="ECO:0000313" key="2">
    <source>
        <dbReference type="Proteomes" id="UP000193922"/>
    </source>
</evidence>
<dbReference type="AlphaFoldDB" id="A0A1Y1WC84"/>
<reference evidence="1 2" key="1">
    <citation type="submission" date="2016-07" db="EMBL/GenBank/DDBJ databases">
        <title>Pervasive Adenine N6-methylation of Active Genes in Fungi.</title>
        <authorList>
            <consortium name="DOE Joint Genome Institute"/>
            <person name="Mondo S.J."/>
            <person name="Dannebaum R.O."/>
            <person name="Kuo R.C."/>
            <person name="Labutti K."/>
            <person name="Haridas S."/>
            <person name="Kuo A."/>
            <person name="Salamov A."/>
            <person name="Ahrendt S.R."/>
            <person name="Lipzen A."/>
            <person name="Sullivan W."/>
            <person name="Andreopoulos W.B."/>
            <person name="Clum A."/>
            <person name="Lindquist E."/>
            <person name="Daum C."/>
            <person name="Ramamoorthy G.K."/>
            <person name="Gryganskyi A."/>
            <person name="Culley D."/>
            <person name="Magnuson J.K."/>
            <person name="James T.Y."/>
            <person name="O'Malley M.A."/>
            <person name="Stajich J.E."/>
            <person name="Spatafora J.W."/>
            <person name="Visel A."/>
            <person name="Grigoriev I.V."/>
        </authorList>
    </citation>
    <scope>NUCLEOTIDE SEQUENCE [LARGE SCALE GENOMIC DNA]</scope>
    <source>
        <strain evidence="1 2">ATCC 12442</strain>
    </source>
</reference>
<name>A0A1Y1WC84_9FUNG</name>
<keyword evidence="2" id="KW-1185">Reference proteome</keyword>
<proteinExistence type="predicted"/>
<evidence type="ECO:0000313" key="1">
    <source>
        <dbReference type="EMBL" id="ORX71150.1"/>
    </source>
</evidence>
<accession>A0A1Y1WC84</accession>
<dbReference type="GeneID" id="63803643"/>
<feature type="non-terminal residue" evidence="1">
    <location>
        <position position="1"/>
    </location>
</feature>
<dbReference type="Proteomes" id="UP000193922">
    <property type="component" value="Unassembled WGS sequence"/>
</dbReference>
<sequence length="56" mass="6508">NKDERKDRTATRDLQRQVQNVLCKSAVVLRITNAAKKQYTDYINEIGHYKTQSGKL</sequence>
<dbReference type="EMBL" id="MCFD01000004">
    <property type="protein sequence ID" value="ORX71150.1"/>
    <property type="molecule type" value="Genomic_DNA"/>
</dbReference>
<gene>
    <name evidence="1" type="ORF">DL89DRAFT_266175</name>
</gene>
<protein>
    <submittedName>
        <fullName evidence="1">Uncharacterized protein</fullName>
    </submittedName>
</protein>
<comment type="caution">
    <text evidence="1">The sequence shown here is derived from an EMBL/GenBank/DDBJ whole genome shotgun (WGS) entry which is preliminary data.</text>
</comment>